<evidence type="ECO:0000313" key="2">
    <source>
        <dbReference type="Proteomes" id="UP001610334"/>
    </source>
</evidence>
<evidence type="ECO:0000313" key="1">
    <source>
        <dbReference type="EMBL" id="KAL2809954.1"/>
    </source>
</evidence>
<gene>
    <name evidence="1" type="ORF">BJX63DRAFT_332348</name>
</gene>
<organism evidence="1 2">
    <name type="scientific">Aspergillus granulosus</name>
    <dbReference type="NCBI Taxonomy" id="176169"/>
    <lineage>
        <taxon>Eukaryota</taxon>
        <taxon>Fungi</taxon>
        <taxon>Dikarya</taxon>
        <taxon>Ascomycota</taxon>
        <taxon>Pezizomycotina</taxon>
        <taxon>Eurotiomycetes</taxon>
        <taxon>Eurotiomycetidae</taxon>
        <taxon>Eurotiales</taxon>
        <taxon>Aspergillaceae</taxon>
        <taxon>Aspergillus</taxon>
        <taxon>Aspergillus subgen. Nidulantes</taxon>
    </lineage>
</organism>
<sequence>MKFLGVYWEAGEPCGFGGIHIPGNAENLNYKHYHQQRRLRNLNDVAHGTCNINPTIPEEARSSITPSCYGRCATFATGMDYYLQSPPLG</sequence>
<proteinExistence type="predicted"/>
<dbReference type="Proteomes" id="UP001610334">
    <property type="component" value="Unassembled WGS sequence"/>
</dbReference>
<keyword evidence="2" id="KW-1185">Reference proteome</keyword>
<name>A0ABR4H3W7_9EURO</name>
<comment type="caution">
    <text evidence="1">The sequence shown here is derived from an EMBL/GenBank/DDBJ whole genome shotgun (WGS) entry which is preliminary data.</text>
</comment>
<reference evidence="1 2" key="1">
    <citation type="submission" date="2024-07" db="EMBL/GenBank/DDBJ databases">
        <title>Section-level genome sequencing and comparative genomics of Aspergillus sections Usti and Cavernicolus.</title>
        <authorList>
            <consortium name="Lawrence Berkeley National Laboratory"/>
            <person name="Nybo J.L."/>
            <person name="Vesth T.C."/>
            <person name="Theobald S."/>
            <person name="Frisvad J.C."/>
            <person name="Larsen T.O."/>
            <person name="Kjaerboelling I."/>
            <person name="Rothschild-Mancinelli K."/>
            <person name="Lyhne E.K."/>
            <person name="Kogle M.E."/>
            <person name="Barry K."/>
            <person name="Clum A."/>
            <person name="Na H."/>
            <person name="Ledsgaard L."/>
            <person name="Lin J."/>
            <person name="Lipzen A."/>
            <person name="Kuo A."/>
            <person name="Riley R."/>
            <person name="Mondo S."/>
            <person name="Labutti K."/>
            <person name="Haridas S."/>
            <person name="Pangalinan J."/>
            <person name="Salamov A.A."/>
            <person name="Simmons B.A."/>
            <person name="Magnuson J.K."/>
            <person name="Chen J."/>
            <person name="Drula E."/>
            <person name="Henrissat B."/>
            <person name="Wiebenga A."/>
            <person name="Lubbers R.J."/>
            <person name="Gomes A.C."/>
            <person name="Makela M.R."/>
            <person name="Stajich J."/>
            <person name="Grigoriev I.V."/>
            <person name="Mortensen U.H."/>
            <person name="De Vries R.P."/>
            <person name="Baker S.E."/>
            <person name="Andersen M.R."/>
        </authorList>
    </citation>
    <scope>NUCLEOTIDE SEQUENCE [LARGE SCALE GENOMIC DNA]</scope>
    <source>
        <strain evidence="1 2">CBS 588.65</strain>
    </source>
</reference>
<dbReference type="EMBL" id="JBFXLT010000079">
    <property type="protein sequence ID" value="KAL2809954.1"/>
    <property type="molecule type" value="Genomic_DNA"/>
</dbReference>
<protein>
    <submittedName>
        <fullName evidence="1">Uncharacterized protein</fullName>
    </submittedName>
</protein>
<accession>A0ABR4H3W7</accession>